<comment type="similarity">
    <text evidence="1">Belongs to the bacterial sugar transferase family.</text>
</comment>
<keyword evidence="5" id="KW-1185">Reference proteome</keyword>
<gene>
    <name evidence="4" type="ORF">ISG29_12655</name>
</gene>
<accession>A0A930V284</accession>
<comment type="caution">
    <text evidence="4">The sequence shown here is derived from an EMBL/GenBank/DDBJ whole genome shotgun (WGS) entry which is preliminary data.</text>
</comment>
<protein>
    <submittedName>
        <fullName evidence="4">Sugar transferase</fullName>
    </submittedName>
</protein>
<evidence type="ECO:0000256" key="1">
    <source>
        <dbReference type="ARBA" id="ARBA00006464"/>
    </source>
</evidence>
<dbReference type="RefSeq" id="WP_194503813.1">
    <property type="nucleotide sequence ID" value="NZ_JADIVZ010000006.1"/>
</dbReference>
<dbReference type="EMBL" id="JADIVZ010000006">
    <property type="protein sequence ID" value="MBF4162541.1"/>
    <property type="molecule type" value="Genomic_DNA"/>
</dbReference>
<evidence type="ECO:0000259" key="3">
    <source>
        <dbReference type="Pfam" id="PF02397"/>
    </source>
</evidence>
<dbReference type="PANTHER" id="PTHR30576">
    <property type="entry name" value="COLANIC BIOSYNTHESIS UDP-GLUCOSE LIPID CARRIER TRANSFERASE"/>
    <property type="match status" value="1"/>
</dbReference>
<feature type="transmembrane region" description="Helical" evidence="2">
    <location>
        <begin position="12"/>
        <end position="39"/>
    </location>
</feature>
<dbReference type="Pfam" id="PF02397">
    <property type="entry name" value="Bac_transf"/>
    <property type="match status" value="1"/>
</dbReference>
<keyword evidence="2" id="KW-0472">Membrane</keyword>
<dbReference type="Proteomes" id="UP000656804">
    <property type="component" value="Unassembled WGS sequence"/>
</dbReference>
<dbReference type="AlphaFoldDB" id="A0A930V284"/>
<proteinExistence type="inferred from homology"/>
<sequence length="207" mass="22996">MSPVLRALGSGLYGALNALAALSLVVLVSPLLAVVAIAVRLGDGGPVFFRQQRIGRYGVPFSVYKFRTMRVDAEAQLAALVAESGGSMGAFVKLKKDPRVTRVGQILRATSLDELPQLFNVVQRHMNLVGPRPQVQAEVDTYLDLHYRRLLVRPGITGLWQVSGRNDLSVEQSLHLDDHYVRRWTPMLDLVVLLRTVRVVLERRGAY</sequence>
<evidence type="ECO:0000313" key="4">
    <source>
        <dbReference type="EMBL" id="MBF4162541.1"/>
    </source>
</evidence>
<keyword evidence="4" id="KW-0808">Transferase</keyword>
<organism evidence="4 5">
    <name type="scientific">Nocardioides acrostichi</name>
    <dbReference type="NCBI Taxonomy" id="2784339"/>
    <lineage>
        <taxon>Bacteria</taxon>
        <taxon>Bacillati</taxon>
        <taxon>Actinomycetota</taxon>
        <taxon>Actinomycetes</taxon>
        <taxon>Propionibacteriales</taxon>
        <taxon>Nocardioidaceae</taxon>
        <taxon>Nocardioides</taxon>
    </lineage>
</organism>
<dbReference type="InterPro" id="IPR003362">
    <property type="entry name" value="Bact_transf"/>
</dbReference>
<keyword evidence="2" id="KW-1133">Transmembrane helix</keyword>
<name>A0A930V284_9ACTN</name>
<feature type="domain" description="Bacterial sugar transferase" evidence="3">
    <location>
        <begin position="16"/>
        <end position="201"/>
    </location>
</feature>
<dbReference type="GO" id="GO:0016780">
    <property type="term" value="F:phosphotransferase activity, for other substituted phosphate groups"/>
    <property type="evidence" value="ECO:0007669"/>
    <property type="project" value="TreeGrafter"/>
</dbReference>
<dbReference type="PANTHER" id="PTHR30576:SF10">
    <property type="entry name" value="SLL5057 PROTEIN"/>
    <property type="match status" value="1"/>
</dbReference>
<evidence type="ECO:0000313" key="5">
    <source>
        <dbReference type="Proteomes" id="UP000656804"/>
    </source>
</evidence>
<reference evidence="4" key="1">
    <citation type="submission" date="2020-11" db="EMBL/GenBank/DDBJ databases">
        <title>Nocardioides sp. CBS4Y-1, whole genome shotgun sequence.</title>
        <authorList>
            <person name="Tuo L."/>
        </authorList>
    </citation>
    <scope>NUCLEOTIDE SEQUENCE</scope>
    <source>
        <strain evidence="4">CBS4Y-1</strain>
    </source>
</reference>
<keyword evidence="2" id="KW-0812">Transmembrane</keyword>
<evidence type="ECO:0000256" key="2">
    <source>
        <dbReference type="SAM" id="Phobius"/>
    </source>
</evidence>